<feature type="domain" description="Tyrosine-protein phosphatase" evidence="4">
    <location>
        <begin position="10"/>
        <end position="237"/>
    </location>
</feature>
<keyword evidence="2" id="KW-0378">Hydrolase</keyword>
<accession>A0ABN9L719</accession>
<dbReference type="SUPFAM" id="SSF52799">
    <property type="entry name" value="(Phosphotyrosine protein) phosphatases II"/>
    <property type="match status" value="1"/>
</dbReference>
<dbReference type="InterPro" id="IPR050348">
    <property type="entry name" value="Protein-Tyr_Phosphatase"/>
</dbReference>
<proteinExistence type="predicted"/>
<evidence type="ECO:0000256" key="3">
    <source>
        <dbReference type="SAM" id="MobiDB-lite"/>
    </source>
</evidence>
<protein>
    <recommendedName>
        <fullName evidence="1">protein-tyrosine-phosphatase</fullName>
        <ecNumber evidence="1">3.1.3.48</ecNumber>
    </recommendedName>
</protein>
<dbReference type="PROSITE" id="PS50056">
    <property type="entry name" value="TYR_PHOSPHATASE_2"/>
    <property type="match status" value="1"/>
</dbReference>
<dbReference type="InterPro" id="IPR029021">
    <property type="entry name" value="Prot-tyrosine_phosphatase-like"/>
</dbReference>
<reference evidence="6" key="1">
    <citation type="submission" date="2023-07" db="EMBL/GenBank/DDBJ databases">
        <authorList>
            <person name="Stuckert A."/>
        </authorList>
    </citation>
    <scope>NUCLEOTIDE SEQUENCE</scope>
</reference>
<keyword evidence="2" id="KW-0904">Protein phosphatase</keyword>
<feature type="compositionally biased region" description="Basic and acidic residues" evidence="3">
    <location>
        <begin position="13"/>
        <end position="33"/>
    </location>
</feature>
<dbReference type="PROSITE" id="PS50055">
    <property type="entry name" value="TYR_PHOSPHATASE_PTP"/>
    <property type="match status" value="1"/>
</dbReference>
<evidence type="ECO:0000313" key="6">
    <source>
        <dbReference type="EMBL" id="CAJ0934869.1"/>
    </source>
</evidence>
<dbReference type="InterPro" id="IPR000387">
    <property type="entry name" value="Tyr_Pase_dom"/>
</dbReference>
<keyword evidence="7" id="KW-1185">Reference proteome</keyword>
<dbReference type="EC" id="3.1.3.48" evidence="1"/>
<sequence length="237" mass="27605">MFPPHEMAKLPTRGHEFNRVQVKVDDEPEREQTEDSEMSSDEERILGNSLNYSSPSPLKNTTSEFWQMIFQKKIKAIVTLSGSNVEKNEDDCAPYWKEKSKSYNDLEVDLTDENPCGSYTERSFEIRHTKRKDIRKVSQFHYNQWEDVLPKETKGLLEMIQKIRKIISSTKLEEQNRRDRSVPLVVHCSDGSKRTGTFCGLWNLLQSAQVEEVIDVFQTVKHLRRQRSGMVSSFVSI</sequence>
<dbReference type="Gene3D" id="3.90.190.10">
    <property type="entry name" value="Protein tyrosine phosphatase superfamily"/>
    <property type="match status" value="1"/>
</dbReference>
<evidence type="ECO:0000256" key="1">
    <source>
        <dbReference type="ARBA" id="ARBA00013064"/>
    </source>
</evidence>
<feature type="region of interest" description="Disordered" evidence="3">
    <location>
        <begin position="1"/>
        <end position="54"/>
    </location>
</feature>
<dbReference type="InterPro" id="IPR000242">
    <property type="entry name" value="PTP_cat"/>
</dbReference>
<dbReference type="PANTHER" id="PTHR19134">
    <property type="entry name" value="RECEPTOR-TYPE TYROSINE-PROTEIN PHOSPHATASE"/>
    <property type="match status" value="1"/>
</dbReference>
<dbReference type="InterPro" id="IPR003595">
    <property type="entry name" value="Tyr_Pase_cat"/>
</dbReference>
<dbReference type="InterPro" id="IPR016130">
    <property type="entry name" value="Tyr_Pase_AS"/>
</dbReference>
<dbReference type="EMBL" id="CAUEEQ010010959">
    <property type="protein sequence ID" value="CAJ0934869.1"/>
    <property type="molecule type" value="Genomic_DNA"/>
</dbReference>
<feature type="domain" description="Tyrosine specific protein phosphatases" evidence="5">
    <location>
        <begin position="157"/>
        <end position="237"/>
    </location>
</feature>
<dbReference type="SMART" id="SM00404">
    <property type="entry name" value="PTPc_motif"/>
    <property type="match status" value="1"/>
</dbReference>
<evidence type="ECO:0000259" key="4">
    <source>
        <dbReference type="PROSITE" id="PS50055"/>
    </source>
</evidence>
<evidence type="ECO:0000313" key="7">
    <source>
        <dbReference type="Proteomes" id="UP001176940"/>
    </source>
</evidence>
<name>A0ABN9L719_9NEOB</name>
<evidence type="ECO:0000256" key="2">
    <source>
        <dbReference type="ARBA" id="ARBA00022912"/>
    </source>
</evidence>
<dbReference type="Pfam" id="PF00102">
    <property type="entry name" value="Y_phosphatase"/>
    <property type="match status" value="1"/>
</dbReference>
<organism evidence="6 7">
    <name type="scientific">Ranitomeya imitator</name>
    <name type="common">mimic poison frog</name>
    <dbReference type="NCBI Taxonomy" id="111125"/>
    <lineage>
        <taxon>Eukaryota</taxon>
        <taxon>Metazoa</taxon>
        <taxon>Chordata</taxon>
        <taxon>Craniata</taxon>
        <taxon>Vertebrata</taxon>
        <taxon>Euteleostomi</taxon>
        <taxon>Amphibia</taxon>
        <taxon>Batrachia</taxon>
        <taxon>Anura</taxon>
        <taxon>Neobatrachia</taxon>
        <taxon>Hyloidea</taxon>
        <taxon>Dendrobatidae</taxon>
        <taxon>Dendrobatinae</taxon>
        <taxon>Ranitomeya</taxon>
    </lineage>
</organism>
<evidence type="ECO:0000259" key="5">
    <source>
        <dbReference type="PROSITE" id="PS50056"/>
    </source>
</evidence>
<dbReference type="SMART" id="SM00194">
    <property type="entry name" value="PTPc"/>
    <property type="match status" value="1"/>
</dbReference>
<comment type="caution">
    <text evidence="6">The sequence shown here is derived from an EMBL/GenBank/DDBJ whole genome shotgun (WGS) entry which is preliminary data.</text>
</comment>
<dbReference type="PROSITE" id="PS00383">
    <property type="entry name" value="TYR_PHOSPHATASE_1"/>
    <property type="match status" value="1"/>
</dbReference>
<dbReference type="PANTHER" id="PTHR19134:SF449">
    <property type="entry name" value="TYROSINE-PROTEIN PHOSPHATASE 1"/>
    <property type="match status" value="1"/>
</dbReference>
<dbReference type="Proteomes" id="UP001176940">
    <property type="component" value="Unassembled WGS sequence"/>
</dbReference>
<gene>
    <name evidence="6" type="ORF">RIMI_LOCUS6146601</name>
</gene>
<dbReference type="PRINTS" id="PR00700">
    <property type="entry name" value="PRTYPHPHTASE"/>
</dbReference>